<dbReference type="eggNOG" id="COG3842">
    <property type="taxonomic scope" value="Bacteria"/>
</dbReference>
<dbReference type="Proteomes" id="UP000019205">
    <property type="component" value="Chromosome"/>
</dbReference>
<dbReference type="SUPFAM" id="SSF50331">
    <property type="entry name" value="MOP-like"/>
    <property type="match status" value="1"/>
</dbReference>
<protein>
    <submittedName>
        <fullName evidence="5">Carbohydrate ABC transporter ATP-binding protein, CUT1 family</fullName>
    </submittedName>
</protein>
<dbReference type="Gene3D" id="3.40.50.300">
    <property type="entry name" value="P-loop containing nucleotide triphosphate hydrolases"/>
    <property type="match status" value="1"/>
</dbReference>
<dbReference type="GO" id="GO:0005524">
    <property type="term" value="F:ATP binding"/>
    <property type="evidence" value="ECO:0007669"/>
    <property type="project" value="UniProtKB-KW"/>
</dbReference>
<name>A4ADB5_9GAMM</name>
<dbReference type="SMART" id="SM00382">
    <property type="entry name" value="AAA"/>
    <property type="match status" value="1"/>
</dbReference>
<dbReference type="Pfam" id="PF08402">
    <property type="entry name" value="TOBE_2"/>
    <property type="match status" value="1"/>
</dbReference>
<organism evidence="5 6">
    <name type="scientific">Congregibacter litoralis KT71</name>
    <dbReference type="NCBI Taxonomy" id="314285"/>
    <lineage>
        <taxon>Bacteria</taxon>
        <taxon>Pseudomonadati</taxon>
        <taxon>Pseudomonadota</taxon>
        <taxon>Gammaproteobacteria</taxon>
        <taxon>Cellvibrionales</taxon>
        <taxon>Halieaceae</taxon>
        <taxon>Congregibacter</taxon>
    </lineage>
</organism>
<dbReference type="InterPro" id="IPR047641">
    <property type="entry name" value="ABC_transpr_MalK/UgpC-like"/>
</dbReference>
<dbReference type="STRING" id="314285.KT71_12890"/>
<dbReference type="Pfam" id="PF00005">
    <property type="entry name" value="ABC_tran"/>
    <property type="match status" value="1"/>
</dbReference>
<keyword evidence="1" id="KW-0813">Transport</keyword>
<dbReference type="SUPFAM" id="SSF52540">
    <property type="entry name" value="P-loop containing nucleoside triphosphate hydrolases"/>
    <property type="match status" value="1"/>
</dbReference>
<dbReference type="GO" id="GO:0055052">
    <property type="term" value="C:ATP-binding cassette (ABC) transporter complex, substrate-binding subunit-containing"/>
    <property type="evidence" value="ECO:0007669"/>
    <property type="project" value="TreeGrafter"/>
</dbReference>
<dbReference type="InterPro" id="IPR008995">
    <property type="entry name" value="Mo/tungstate-bd_C_term_dom"/>
</dbReference>
<proteinExistence type="predicted"/>
<dbReference type="PANTHER" id="PTHR43875:SF4">
    <property type="entry name" value="GLUCOSE IMPORT ATP-BINDING PROTEIN GLCV"/>
    <property type="match status" value="1"/>
</dbReference>
<dbReference type="AlphaFoldDB" id="A4ADB5"/>
<dbReference type="PROSITE" id="PS50893">
    <property type="entry name" value="ABC_TRANSPORTER_2"/>
    <property type="match status" value="1"/>
</dbReference>
<dbReference type="InterPro" id="IPR013611">
    <property type="entry name" value="Transp-assoc_OB_typ2"/>
</dbReference>
<evidence type="ECO:0000256" key="1">
    <source>
        <dbReference type="ARBA" id="ARBA00022448"/>
    </source>
</evidence>
<dbReference type="PROSITE" id="PS00211">
    <property type="entry name" value="ABC_TRANSPORTER_1"/>
    <property type="match status" value="1"/>
</dbReference>
<evidence type="ECO:0000313" key="5">
    <source>
        <dbReference type="EMBL" id="EAQ96039.1"/>
    </source>
</evidence>
<keyword evidence="3 5" id="KW-0067">ATP-binding</keyword>
<dbReference type="InterPro" id="IPR003593">
    <property type="entry name" value="AAA+_ATPase"/>
</dbReference>
<dbReference type="RefSeq" id="WP_008295009.1">
    <property type="nucleotide sequence ID" value="NZ_CM002299.1"/>
</dbReference>
<evidence type="ECO:0000256" key="2">
    <source>
        <dbReference type="ARBA" id="ARBA00022741"/>
    </source>
</evidence>
<evidence type="ECO:0000256" key="3">
    <source>
        <dbReference type="ARBA" id="ARBA00022840"/>
    </source>
</evidence>
<accession>A4ADB5</accession>
<feature type="domain" description="ABC transporter" evidence="4">
    <location>
        <begin position="2"/>
        <end position="229"/>
    </location>
</feature>
<dbReference type="InterPro" id="IPR027417">
    <property type="entry name" value="P-loop_NTPase"/>
</dbReference>
<evidence type="ECO:0000259" key="4">
    <source>
        <dbReference type="PROSITE" id="PS50893"/>
    </source>
</evidence>
<reference evidence="5 6" key="1">
    <citation type="journal article" date="2007" name="Proc. Natl. Acad. Sci. U.S.A.">
        <title>Characterization of a marine gammaproteobacterium capable of aerobic anoxygenic photosynthesis.</title>
        <authorList>
            <person name="Fuchs B.M."/>
            <person name="Spring S."/>
            <person name="Teeling H."/>
            <person name="Quast C."/>
            <person name="Wulf J."/>
            <person name="Schattenhofer M."/>
            <person name="Yan S."/>
            <person name="Ferriera S."/>
            <person name="Johnson J."/>
            <person name="Glockner F.O."/>
            <person name="Amann R."/>
        </authorList>
    </citation>
    <scope>NUCLEOTIDE SEQUENCE [LARGE SCALE GENOMIC DNA]</scope>
    <source>
        <strain evidence="5">KT71</strain>
    </source>
</reference>
<gene>
    <name evidence="5" type="ORF">KT71_12890</name>
</gene>
<dbReference type="InterPro" id="IPR003439">
    <property type="entry name" value="ABC_transporter-like_ATP-bd"/>
</dbReference>
<sequence>MLSLSDISLTAETTTSFSHSFAAGEISVVLGANQSGKTDLCRLIAGLNTRARGKISLDGQSLDSLSPRQRPVGMVYQAFVNYPNLTVFENIASPLRAQKTDAATMQATVGSLAEKLQISALLQRYPHELSGGQQQRVAIARAMAKGALVLLLDEPLVNLDFKLRESLELELRDLLRASQTTVIYTSSDPRDAFTLGDQLLLLHKGQKLQCGTPLSVYENPESAEAMALMADPDINRFYRDDTLCALRPEHLSLSAAPGAGTAAIEFDMRVIACETSGSESFIHGEVEGREWVLRQGGMLSVAVGQDLKISAAERDVVRF</sequence>
<reference evidence="5 6" key="2">
    <citation type="journal article" date="2009" name="PLoS ONE">
        <title>The photosynthetic apparatus and its regulation in the aerobic gammaproteobacterium Congregibacter litoralis gen. nov., sp. nov.</title>
        <authorList>
            <person name="Spring S."/>
            <person name="Lunsdorf H."/>
            <person name="Fuchs B.M."/>
            <person name="Tindall B.J."/>
        </authorList>
    </citation>
    <scope>NUCLEOTIDE SEQUENCE [LARGE SCALE GENOMIC DNA]</scope>
    <source>
        <strain evidence="5">KT71</strain>
    </source>
</reference>
<dbReference type="OrthoDB" id="9802264at2"/>
<keyword evidence="2" id="KW-0547">Nucleotide-binding</keyword>
<evidence type="ECO:0000313" key="6">
    <source>
        <dbReference type="Proteomes" id="UP000019205"/>
    </source>
</evidence>
<dbReference type="GO" id="GO:0016887">
    <property type="term" value="F:ATP hydrolysis activity"/>
    <property type="evidence" value="ECO:0007669"/>
    <property type="project" value="InterPro"/>
</dbReference>
<keyword evidence="6" id="KW-1185">Reference proteome</keyword>
<dbReference type="EMBL" id="AAOA02000001">
    <property type="protein sequence ID" value="EAQ96039.1"/>
    <property type="molecule type" value="Genomic_DNA"/>
</dbReference>
<dbReference type="PANTHER" id="PTHR43875">
    <property type="entry name" value="MALTODEXTRIN IMPORT ATP-BINDING PROTEIN MSMX"/>
    <property type="match status" value="1"/>
</dbReference>
<dbReference type="GO" id="GO:0022857">
    <property type="term" value="F:transmembrane transporter activity"/>
    <property type="evidence" value="ECO:0007669"/>
    <property type="project" value="InterPro"/>
</dbReference>
<comment type="caution">
    <text evidence="5">The sequence shown here is derived from an EMBL/GenBank/DDBJ whole genome shotgun (WGS) entry which is preliminary data.</text>
</comment>
<dbReference type="InterPro" id="IPR017871">
    <property type="entry name" value="ABC_transporter-like_CS"/>
</dbReference>
<dbReference type="HOGENOM" id="CLU_000604_1_1_6"/>